<dbReference type="RefSeq" id="WP_397085701.1">
    <property type="nucleotide sequence ID" value="NZ_JBITGY010000007.1"/>
</dbReference>
<keyword evidence="1" id="KW-0732">Signal</keyword>
<evidence type="ECO:0000313" key="2">
    <source>
        <dbReference type="EMBL" id="MFI6501287.1"/>
    </source>
</evidence>
<organism evidence="2 3">
    <name type="scientific">Nonomuraea typhae</name>
    <dbReference type="NCBI Taxonomy" id="2603600"/>
    <lineage>
        <taxon>Bacteria</taxon>
        <taxon>Bacillati</taxon>
        <taxon>Actinomycetota</taxon>
        <taxon>Actinomycetes</taxon>
        <taxon>Streptosporangiales</taxon>
        <taxon>Streptosporangiaceae</taxon>
        <taxon>Nonomuraea</taxon>
    </lineage>
</organism>
<sequence>MSIRTISAILATAAALTVSPAALAATPATTQTETAAPAESAAACRWGPNPPYLGGGTVSATVWASGCHRNVTFTGVLQRKRWYGWQQLDRERWRGTGAASLSKGCKRGTTFTYRAYVVTWPAGFSKTSPQRRFTCR</sequence>
<dbReference type="EMBL" id="JBITGY010000007">
    <property type="protein sequence ID" value="MFI6501287.1"/>
    <property type="molecule type" value="Genomic_DNA"/>
</dbReference>
<feature type="signal peptide" evidence="1">
    <location>
        <begin position="1"/>
        <end position="24"/>
    </location>
</feature>
<evidence type="ECO:0008006" key="4">
    <source>
        <dbReference type="Google" id="ProtNLM"/>
    </source>
</evidence>
<reference evidence="2 3" key="1">
    <citation type="submission" date="2024-10" db="EMBL/GenBank/DDBJ databases">
        <title>The Natural Products Discovery Center: Release of the First 8490 Sequenced Strains for Exploring Actinobacteria Biosynthetic Diversity.</title>
        <authorList>
            <person name="Kalkreuter E."/>
            <person name="Kautsar S.A."/>
            <person name="Yang D."/>
            <person name="Bader C.D."/>
            <person name="Teijaro C.N."/>
            <person name="Fluegel L."/>
            <person name="Davis C.M."/>
            <person name="Simpson J.R."/>
            <person name="Lauterbach L."/>
            <person name="Steele A.D."/>
            <person name="Gui C."/>
            <person name="Meng S."/>
            <person name="Li G."/>
            <person name="Viehrig K."/>
            <person name="Ye F."/>
            <person name="Su P."/>
            <person name="Kiefer A.F."/>
            <person name="Nichols A."/>
            <person name="Cepeda A.J."/>
            <person name="Yan W."/>
            <person name="Fan B."/>
            <person name="Jiang Y."/>
            <person name="Adhikari A."/>
            <person name="Zheng C.-J."/>
            <person name="Schuster L."/>
            <person name="Cowan T.M."/>
            <person name="Smanski M.J."/>
            <person name="Chevrette M.G."/>
            <person name="De Carvalho L.P.S."/>
            <person name="Shen B."/>
        </authorList>
    </citation>
    <scope>NUCLEOTIDE SEQUENCE [LARGE SCALE GENOMIC DNA]</scope>
    <source>
        <strain evidence="2 3">NPDC050545</strain>
    </source>
</reference>
<gene>
    <name evidence="2" type="ORF">ACIBG2_28190</name>
</gene>
<dbReference type="Proteomes" id="UP001612741">
    <property type="component" value="Unassembled WGS sequence"/>
</dbReference>
<name>A0ABW7YZZ6_9ACTN</name>
<comment type="caution">
    <text evidence="2">The sequence shown here is derived from an EMBL/GenBank/DDBJ whole genome shotgun (WGS) entry which is preliminary data.</text>
</comment>
<evidence type="ECO:0000313" key="3">
    <source>
        <dbReference type="Proteomes" id="UP001612741"/>
    </source>
</evidence>
<protein>
    <recommendedName>
        <fullName evidence="4">Secreted protein</fullName>
    </recommendedName>
</protein>
<feature type="chain" id="PRO_5047228370" description="Secreted protein" evidence="1">
    <location>
        <begin position="25"/>
        <end position="136"/>
    </location>
</feature>
<accession>A0ABW7YZZ6</accession>
<keyword evidence="3" id="KW-1185">Reference proteome</keyword>
<evidence type="ECO:0000256" key="1">
    <source>
        <dbReference type="SAM" id="SignalP"/>
    </source>
</evidence>
<proteinExistence type="predicted"/>